<reference evidence="3 4" key="1">
    <citation type="journal article" date="2018" name="MBio">
        <title>Comparative Genomics Reveals the Core Gene Toolbox for the Fungus-Insect Symbiosis.</title>
        <authorList>
            <person name="Wang Y."/>
            <person name="Stata M."/>
            <person name="Wang W."/>
            <person name="Stajich J.E."/>
            <person name="White M.M."/>
            <person name="Moncalvo J.M."/>
        </authorList>
    </citation>
    <scope>NUCLEOTIDE SEQUENCE [LARGE SCALE GENOMIC DNA]</scope>
    <source>
        <strain evidence="3 4">AUS-126-30</strain>
    </source>
</reference>
<accession>A0A2U1J9J8</accession>
<feature type="compositionally biased region" description="Basic and acidic residues" evidence="1">
    <location>
        <begin position="702"/>
        <end position="714"/>
    </location>
</feature>
<feature type="compositionally biased region" description="Polar residues" evidence="1">
    <location>
        <begin position="1"/>
        <end position="15"/>
    </location>
</feature>
<feature type="compositionally biased region" description="Basic and acidic residues" evidence="1">
    <location>
        <begin position="648"/>
        <end position="658"/>
    </location>
</feature>
<name>A0A2U1J9J8_SMIAN</name>
<feature type="compositionally biased region" description="Low complexity" evidence="1">
    <location>
        <begin position="290"/>
        <end position="311"/>
    </location>
</feature>
<feature type="compositionally biased region" description="Basic and acidic residues" evidence="1">
    <location>
        <begin position="372"/>
        <end position="388"/>
    </location>
</feature>
<feature type="region of interest" description="Disordered" evidence="1">
    <location>
        <begin position="170"/>
        <end position="195"/>
    </location>
</feature>
<feature type="region of interest" description="Disordered" evidence="1">
    <location>
        <begin position="487"/>
        <end position="545"/>
    </location>
</feature>
<sequence>MRDSQSSTPKTNPQDSLKPPKNENEHAQWICGEIETIGELKRGAIAAQFPEEFSVDSDFLNQSSNVWLPARLHPEISPGEFQQWLSKHGSSINKVESNIKRRKSILSYSANTEVFYENPLNNSNSPENIMQRRNTTAIHPENTILALQAGDELRPAPFMVLNGQKPSLKRSKLVNKRRDSSAHGRLRRNIERSDEQTITNHVAGLNKKDSSGAWTVSLADLSLAASSEQTGNNQNRKMSTVEILEQISKEVSDLSIHDLGFDGVDTGIAKETTSSTTINQKNSIPDYSPNNINQNSTTKKSTTKLTNYTSNQKIPGYVSEEPKKSKKISENQEIGKPADTKQSKQQHEDTQSSKKNILPSAISFLRFGKGKSNKDKSQSKDEPQEPAKKPSKNTTKPILTKPHSKKDEKKPETSWDNQSGTHPATLKPVRPQPSNFNTNRLPIHIERAIYRLASIKLTNPRRPLHQQVLLSNMMYWYLELINPRPTISARGPGNSDQSPRQRQDQYQPQKKSSEKQDPQGHKQQQYQSRNQPQSQGQNNQYQNTQNNLKPIKGYLQKKTTQPPDLNTQLNQNYNGPNNQPRLSSNSSPSSPINVQQRAQSPNHYYSSNNISNNERSSPNNTSPSPDLNLYSNTFRDKLPTGKGPPAKESGRRSPKQESKNVAYPNIYEHEAKLTDPTSSGKNTKRKGNRKNTAVERTNALGRTHDYGRTSDHNDHIYSNTQIQKYPNTEYINGGNTDVKQQTDFVGSPKPLVSPIMNSVQQSYYYNVSPNINSGDPTSVNNNTYTGVSKVVPSSNSPVSASLQFNYYQQPIAQHSYSSPPSLPSLPSTQTGGAANIPHSSSQHDEDDDAPLSSYQGDRSTLATI</sequence>
<feature type="region of interest" description="Disordered" evidence="1">
    <location>
        <begin position="814"/>
        <end position="864"/>
    </location>
</feature>
<dbReference type="GO" id="GO:0010971">
    <property type="term" value="P:positive regulation of G2/M transition of mitotic cell cycle"/>
    <property type="evidence" value="ECO:0007669"/>
    <property type="project" value="TreeGrafter"/>
</dbReference>
<feature type="domain" description="Protein Zds1 C-terminal" evidence="2">
    <location>
        <begin position="430"/>
        <end position="482"/>
    </location>
</feature>
<feature type="compositionally biased region" description="Polar residues" evidence="1">
    <location>
        <begin position="272"/>
        <end position="289"/>
    </location>
</feature>
<comment type="caution">
    <text evidence="3">The sequence shown here is derived from an EMBL/GenBank/DDBJ whole genome shotgun (WGS) entry which is preliminary data.</text>
</comment>
<dbReference type="EMBL" id="MBFU01000133">
    <property type="protein sequence ID" value="PWA01767.1"/>
    <property type="molecule type" value="Genomic_DNA"/>
</dbReference>
<evidence type="ECO:0000259" key="2">
    <source>
        <dbReference type="SMART" id="SM01327"/>
    </source>
</evidence>
<feature type="compositionally biased region" description="Polar residues" evidence="1">
    <location>
        <begin position="494"/>
        <end position="510"/>
    </location>
</feature>
<feature type="compositionally biased region" description="Basic and acidic residues" evidence="1">
    <location>
        <begin position="511"/>
        <end position="520"/>
    </location>
</feature>
<dbReference type="PANTHER" id="PTHR28089">
    <property type="entry name" value="PROTEIN ZDS1-RELATED"/>
    <property type="match status" value="1"/>
</dbReference>
<feature type="compositionally biased region" description="Low complexity" evidence="1">
    <location>
        <begin position="600"/>
        <end position="620"/>
    </location>
</feature>
<dbReference type="GO" id="GO:0005737">
    <property type="term" value="C:cytoplasm"/>
    <property type="evidence" value="ECO:0007669"/>
    <property type="project" value="TreeGrafter"/>
</dbReference>
<feature type="compositionally biased region" description="Basic and acidic residues" evidence="1">
    <location>
        <begin position="336"/>
        <end position="352"/>
    </location>
</feature>
<feature type="compositionally biased region" description="Low complexity" evidence="1">
    <location>
        <begin position="576"/>
        <end position="593"/>
    </location>
</feature>
<dbReference type="Pfam" id="PF08632">
    <property type="entry name" value="Zds_C"/>
    <property type="match status" value="1"/>
</dbReference>
<feature type="compositionally biased region" description="Basic and acidic residues" evidence="1">
    <location>
        <begin position="176"/>
        <end position="195"/>
    </location>
</feature>
<keyword evidence="4" id="KW-1185">Reference proteome</keyword>
<evidence type="ECO:0000313" key="3">
    <source>
        <dbReference type="EMBL" id="PWA01767.1"/>
    </source>
</evidence>
<gene>
    <name evidence="3" type="ORF">BB558_002101</name>
</gene>
<feature type="region of interest" description="Disordered" evidence="1">
    <location>
        <begin position="1"/>
        <end position="27"/>
    </location>
</feature>
<feature type="region of interest" description="Disordered" evidence="1">
    <location>
        <begin position="557"/>
        <end position="714"/>
    </location>
</feature>
<evidence type="ECO:0000256" key="1">
    <source>
        <dbReference type="SAM" id="MobiDB-lite"/>
    </source>
</evidence>
<dbReference type="PANTHER" id="PTHR28089:SF1">
    <property type="entry name" value="PROTEIN ZDS1-RELATED"/>
    <property type="match status" value="1"/>
</dbReference>
<dbReference type="Proteomes" id="UP000245591">
    <property type="component" value="Unassembled WGS sequence"/>
</dbReference>
<dbReference type="InterPro" id="IPR013941">
    <property type="entry name" value="ZDS1_C"/>
</dbReference>
<feature type="compositionally biased region" description="Polar residues" evidence="1">
    <location>
        <begin position="557"/>
        <end position="575"/>
    </location>
</feature>
<dbReference type="SMART" id="SM01327">
    <property type="entry name" value="Zds_C"/>
    <property type="match status" value="1"/>
</dbReference>
<feature type="compositionally biased region" description="Polar residues" evidence="1">
    <location>
        <begin position="828"/>
        <end position="840"/>
    </location>
</feature>
<feature type="compositionally biased region" description="Polar residues" evidence="1">
    <location>
        <begin position="621"/>
        <end position="633"/>
    </location>
</feature>
<feature type="compositionally biased region" description="Polar residues" evidence="1">
    <location>
        <begin position="852"/>
        <end position="864"/>
    </location>
</feature>
<feature type="region of interest" description="Disordered" evidence="1">
    <location>
        <begin position="272"/>
        <end position="439"/>
    </location>
</feature>
<proteinExistence type="predicted"/>
<feature type="compositionally biased region" description="Basic and acidic residues" evidence="1">
    <location>
        <begin position="320"/>
        <end position="330"/>
    </location>
</feature>
<protein>
    <recommendedName>
        <fullName evidence="2">Protein Zds1 C-terminal domain-containing protein</fullName>
    </recommendedName>
</protein>
<dbReference type="InterPro" id="IPR040206">
    <property type="entry name" value="Zds1/2"/>
</dbReference>
<dbReference type="AlphaFoldDB" id="A0A2U1J9J8"/>
<evidence type="ECO:0000313" key="4">
    <source>
        <dbReference type="Proteomes" id="UP000245591"/>
    </source>
</evidence>
<dbReference type="GO" id="GO:0030010">
    <property type="term" value="P:establishment of cell polarity"/>
    <property type="evidence" value="ECO:0007669"/>
    <property type="project" value="TreeGrafter"/>
</dbReference>
<feature type="compositionally biased region" description="Low complexity" evidence="1">
    <location>
        <begin position="523"/>
        <end position="545"/>
    </location>
</feature>
<organism evidence="3 4">
    <name type="scientific">Smittium angustum</name>
    <dbReference type="NCBI Taxonomy" id="133377"/>
    <lineage>
        <taxon>Eukaryota</taxon>
        <taxon>Fungi</taxon>
        <taxon>Fungi incertae sedis</taxon>
        <taxon>Zoopagomycota</taxon>
        <taxon>Kickxellomycotina</taxon>
        <taxon>Harpellomycetes</taxon>
        <taxon>Harpellales</taxon>
        <taxon>Legeriomycetaceae</taxon>
        <taxon>Smittium</taxon>
    </lineage>
</organism>